<dbReference type="InterPro" id="IPR051044">
    <property type="entry name" value="MAG_DAG_Lipase"/>
</dbReference>
<organism evidence="2 3">
    <name type="scientific">Thalassotalea litorea</name>
    <dbReference type="NCBI Taxonomy" id="2020715"/>
    <lineage>
        <taxon>Bacteria</taxon>
        <taxon>Pseudomonadati</taxon>
        <taxon>Pseudomonadota</taxon>
        <taxon>Gammaproteobacteria</taxon>
        <taxon>Alteromonadales</taxon>
        <taxon>Colwelliaceae</taxon>
        <taxon>Thalassotalea</taxon>
    </lineage>
</organism>
<evidence type="ECO:0000259" key="1">
    <source>
        <dbReference type="Pfam" id="PF12146"/>
    </source>
</evidence>
<dbReference type="OrthoDB" id="9788260at2"/>
<protein>
    <submittedName>
        <fullName evidence="2">Alpha/beta fold hydrolase</fullName>
    </submittedName>
</protein>
<sequence>MPSPWTPLNATMDRSLPVPQMIKLPNQAFPLLSNYLMIMLSNFLSESVMSRTIYSCLLILGLASGAVQAMQHTYSWSLEQQLTENIDGVIRERFSQGQQAVLHRNNAPDLHYYRLINDPKNPCIVISPGRGEGYLKYQELVFDVTNNGFNVAIIDHRGQGLSDREQSERHRGYVQSFDHYVDDLHHVVRSEIAPFCQGPMFLLGHSMGGTIASLYVQKYPEHFRAMALSAPMFALDKGNLPRWLATSMVSMGSGINHLFSDQAWYFFGHGPYKNKTFADNDLMHSKIRYQIFRQTWEQHPKVQLGGVTFSWLNAALDGMDKTFAQLSQHKTPTLMLQAEQDTVVDNQGQNEFCRQLQSLGNITCEQEAPVVITGAKHEILFESDPMRQYALTQVFDFYNAFVSAQ</sequence>
<dbReference type="EMBL" id="VCBC01000006">
    <property type="protein sequence ID" value="TLU65795.1"/>
    <property type="molecule type" value="Genomic_DNA"/>
</dbReference>
<dbReference type="AlphaFoldDB" id="A0A5R9IJU5"/>
<dbReference type="Pfam" id="PF12146">
    <property type="entry name" value="Hydrolase_4"/>
    <property type="match status" value="1"/>
</dbReference>
<dbReference type="Gene3D" id="3.40.50.1820">
    <property type="entry name" value="alpha/beta hydrolase"/>
    <property type="match status" value="1"/>
</dbReference>
<reference evidence="2 3" key="1">
    <citation type="submission" date="2019-05" db="EMBL/GenBank/DDBJ databases">
        <title>Genome sequences of Thalassotalea litorea 1K03283.</title>
        <authorList>
            <person name="Zhang D."/>
        </authorList>
    </citation>
    <scope>NUCLEOTIDE SEQUENCE [LARGE SCALE GENOMIC DNA]</scope>
    <source>
        <strain evidence="2 3">MCCC 1K03283</strain>
    </source>
</reference>
<feature type="domain" description="Serine aminopeptidase S33" evidence="1">
    <location>
        <begin position="122"/>
        <end position="384"/>
    </location>
</feature>
<dbReference type="InterPro" id="IPR029058">
    <property type="entry name" value="AB_hydrolase_fold"/>
</dbReference>
<dbReference type="GO" id="GO:0016787">
    <property type="term" value="F:hydrolase activity"/>
    <property type="evidence" value="ECO:0007669"/>
    <property type="project" value="UniProtKB-KW"/>
</dbReference>
<accession>A0A5R9IJU5</accession>
<evidence type="ECO:0000313" key="2">
    <source>
        <dbReference type="EMBL" id="TLU65795.1"/>
    </source>
</evidence>
<keyword evidence="3" id="KW-1185">Reference proteome</keyword>
<dbReference type="SUPFAM" id="SSF53474">
    <property type="entry name" value="alpha/beta-Hydrolases"/>
    <property type="match status" value="1"/>
</dbReference>
<name>A0A5R9IJU5_9GAMM</name>
<dbReference type="PANTHER" id="PTHR11614">
    <property type="entry name" value="PHOSPHOLIPASE-RELATED"/>
    <property type="match status" value="1"/>
</dbReference>
<evidence type="ECO:0000313" key="3">
    <source>
        <dbReference type="Proteomes" id="UP000307790"/>
    </source>
</evidence>
<dbReference type="InterPro" id="IPR022742">
    <property type="entry name" value="Hydrolase_4"/>
</dbReference>
<proteinExistence type="predicted"/>
<gene>
    <name evidence="2" type="ORF">FE810_07740</name>
</gene>
<keyword evidence="2" id="KW-0378">Hydrolase</keyword>
<comment type="caution">
    <text evidence="2">The sequence shown here is derived from an EMBL/GenBank/DDBJ whole genome shotgun (WGS) entry which is preliminary data.</text>
</comment>
<dbReference type="Proteomes" id="UP000307790">
    <property type="component" value="Unassembled WGS sequence"/>
</dbReference>